<comment type="caution">
    <text evidence="3">The sequence shown here is derived from an EMBL/GenBank/DDBJ whole genome shotgun (WGS) entry which is preliminary data.</text>
</comment>
<dbReference type="EMBL" id="MLFU01000003">
    <property type="protein sequence ID" value="KAK1510884.1"/>
    <property type="molecule type" value="Genomic_DNA"/>
</dbReference>
<keyword evidence="4" id="KW-1185">Reference proteome</keyword>
<evidence type="ECO:0000256" key="1">
    <source>
        <dbReference type="SAM" id="MobiDB-lite"/>
    </source>
</evidence>
<evidence type="ECO:0000313" key="3">
    <source>
        <dbReference type="EMBL" id="KAK1510884.1"/>
    </source>
</evidence>
<accession>A0ABQ9RS22</accession>
<evidence type="ECO:0000313" key="4">
    <source>
        <dbReference type="Proteomes" id="UP001227543"/>
    </source>
</evidence>
<dbReference type="GeneID" id="85401737"/>
<gene>
    <name evidence="3" type="ORF">CTAM01_01457</name>
</gene>
<feature type="chain" id="PRO_5045317917" evidence="2">
    <location>
        <begin position="20"/>
        <end position="131"/>
    </location>
</feature>
<dbReference type="Proteomes" id="UP001227543">
    <property type="component" value="Unassembled WGS sequence"/>
</dbReference>
<feature type="region of interest" description="Disordered" evidence="1">
    <location>
        <begin position="106"/>
        <end position="131"/>
    </location>
</feature>
<keyword evidence="2" id="KW-0732">Signal</keyword>
<evidence type="ECO:0000256" key="2">
    <source>
        <dbReference type="SAM" id="SignalP"/>
    </source>
</evidence>
<reference evidence="3 4" key="1">
    <citation type="submission" date="2016-10" db="EMBL/GenBank/DDBJ databases">
        <title>The genome sequence of Colletotrichum fioriniae PJ7.</title>
        <authorList>
            <person name="Baroncelli R."/>
        </authorList>
    </citation>
    <scope>NUCLEOTIDE SEQUENCE [LARGE SCALE GENOMIC DNA]</scope>
    <source>
        <strain evidence="3 4">Tom-12</strain>
    </source>
</reference>
<protein>
    <submittedName>
        <fullName evidence="3">Uncharacterized protein</fullName>
    </submittedName>
</protein>
<sequence length="131" mass="13162">MCPALRLRVWLFLNGGAGGGGYPHRQEKYASRATTIHSQAVSAALLARMRHAAFPQPEKSKLLPFSDGIVDLGSVQGQGGKGRGRGEGWIVARKCLKEAITGGGGGWGDGGGGGGEGGGGGGERGWGGSGC</sequence>
<organism evidence="3 4">
    <name type="scientific">Colletotrichum tamarilloi</name>
    <dbReference type="NCBI Taxonomy" id="1209934"/>
    <lineage>
        <taxon>Eukaryota</taxon>
        <taxon>Fungi</taxon>
        <taxon>Dikarya</taxon>
        <taxon>Ascomycota</taxon>
        <taxon>Pezizomycotina</taxon>
        <taxon>Sordariomycetes</taxon>
        <taxon>Hypocreomycetidae</taxon>
        <taxon>Glomerellales</taxon>
        <taxon>Glomerellaceae</taxon>
        <taxon>Colletotrichum</taxon>
        <taxon>Colletotrichum acutatum species complex</taxon>
    </lineage>
</organism>
<feature type="signal peptide" evidence="2">
    <location>
        <begin position="1"/>
        <end position="19"/>
    </location>
</feature>
<proteinExistence type="predicted"/>
<name>A0ABQ9RS22_9PEZI</name>
<dbReference type="RefSeq" id="XP_060387960.1">
    <property type="nucleotide sequence ID" value="XM_060517499.1"/>
</dbReference>